<evidence type="ECO:0008006" key="5">
    <source>
        <dbReference type="Google" id="ProtNLM"/>
    </source>
</evidence>
<dbReference type="GO" id="GO:0036064">
    <property type="term" value="C:ciliary basal body"/>
    <property type="evidence" value="ECO:0007669"/>
    <property type="project" value="TreeGrafter"/>
</dbReference>
<feature type="coiled-coil region" evidence="1">
    <location>
        <begin position="572"/>
        <end position="599"/>
    </location>
</feature>
<feature type="region of interest" description="Disordered" evidence="2">
    <location>
        <begin position="658"/>
        <end position="826"/>
    </location>
</feature>
<evidence type="ECO:0000313" key="3">
    <source>
        <dbReference type="EMBL" id="KAG8587171.1"/>
    </source>
</evidence>
<dbReference type="PROSITE" id="PS50896">
    <property type="entry name" value="LISH"/>
    <property type="match status" value="1"/>
</dbReference>
<comment type="caution">
    <text evidence="3">The sequence shown here is derived from an EMBL/GenBank/DDBJ whole genome shotgun (WGS) entry which is preliminary data.</text>
</comment>
<dbReference type="InterPro" id="IPR006594">
    <property type="entry name" value="LisH"/>
</dbReference>
<name>A0AAV7CQU3_ENGPU</name>
<dbReference type="AlphaFoldDB" id="A0AAV7CQU3"/>
<dbReference type="EMBL" id="WNYA01000002">
    <property type="protein sequence ID" value="KAG8587171.1"/>
    <property type="molecule type" value="Genomic_DNA"/>
</dbReference>
<dbReference type="PANTHER" id="PTHR39063:SF1">
    <property type="entry name" value="OFD1 CENTRIOLE AND CENTRIOLAR SATELLITE PROTEIN"/>
    <property type="match status" value="1"/>
</dbReference>
<evidence type="ECO:0000256" key="2">
    <source>
        <dbReference type="SAM" id="MobiDB-lite"/>
    </source>
</evidence>
<organism evidence="3 4">
    <name type="scientific">Engystomops pustulosus</name>
    <name type="common">Tungara frog</name>
    <name type="synonym">Physalaemus pustulosus</name>
    <dbReference type="NCBI Taxonomy" id="76066"/>
    <lineage>
        <taxon>Eukaryota</taxon>
        <taxon>Metazoa</taxon>
        <taxon>Chordata</taxon>
        <taxon>Craniata</taxon>
        <taxon>Vertebrata</taxon>
        <taxon>Euteleostomi</taxon>
        <taxon>Amphibia</taxon>
        <taxon>Batrachia</taxon>
        <taxon>Anura</taxon>
        <taxon>Neobatrachia</taxon>
        <taxon>Hyloidea</taxon>
        <taxon>Leptodactylidae</taxon>
        <taxon>Leiuperinae</taxon>
        <taxon>Engystomops</taxon>
    </lineage>
</organism>
<evidence type="ECO:0000256" key="1">
    <source>
        <dbReference type="SAM" id="Coils"/>
    </source>
</evidence>
<accession>A0AAV7CQU3</accession>
<dbReference type="Proteomes" id="UP000824782">
    <property type="component" value="Unassembled WGS sequence"/>
</dbReference>
<sequence>MSEKELRSLSQEELRKRLYQTFKKKGVLDSLKTQLRNQLIQDLKLRAVGGESLQPPRDSGDTLLHRACNSLVADHLRRCGYEFSLSVFYPECGLEKEKDFTIHDLMQLMKINPKSEFYKSMMAAYQNNSTKGFLLQILTELMDYHLQRDGRDADTQTISTSPYKESIVDKLKFIDEQFEELYPKRPKFESLQGKLCEYRREIDEQLQKEMSQKFQHFKDVELAKIILVEKEKSQKEISELRRELERAYQLKYDGLVSREKNAIERLHMQQEIESKEVYAQRQTLLKEIEAVRNREMDLRQRIESFELAQKLQEEKNRSVNELLRKRELDVKNIEDTFQQKLQDERLRYQVEIKEEYLKKTQKISEDERRNGEEAARLREDAIIINMKKQEQEQAITRTTQLQVEVDTLKAQLSLVTQQNQNLNEKLREFAAYPLVQQEKLELQAQVQLFKQQIEELRKENHHLREKTMQPSTEFLTLQEQINQLESARKFEQNEFKIQREILEKQLELEIERGLEMKIQLLSREESSKRLSAQVEQLEFQLRQTQQGGISIRRPHYNDGTRSSSPDSDLEFVANTKARIKELEKEAEYLEEAYRNYQHRVIHTASIENYPPAATGIPSRGYLSSVPAVLHHRVTFLEDNLTPQQHALLSRLKTEKYQAPRLTEVDTTPPRTKKSSTRRLSSTPVSKPAKNPEESVSLEEGSYISSSHHSINRRLSPIPKTRPTQGHGVIDTAVEGESSYKPLRGNLDLSHNSVPEKLHPGDLNHSDSSLRDQEDIPEQLESDLSGPSGDSVHDIGVTADVQVAAYSGPDSLSSREKSGHPTKIQPE</sequence>
<feature type="coiled-coil region" evidence="1">
    <location>
        <begin position="405"/>
        <end position="494"/>
    </location>
</feature>
<proteinExistence type="predicted"/>
<gene>
    <name evidence="3" type="ORF">GDO81_005593</name>
</gene>
<dbReference type="InterPro" id="IPR055289">
    <property type="entry name" value="OFD1"/>
</dbReference>
<keyword evidence="1" id="KW-0175">Coiled coil</keyword>
<protein>
    <recommendedName>
        <fullName evidence="5">Oral-facial-digital syndrome 1 protein</fullName>
    </recommendedName>
</protein>
<feature type="compositionally biased region" description="Basic and acidic residues" evidence="2">
    <location>
        <begin position="753"/>
        <end position="773"/>
    </location>
</feature>
<feature type="coiled-coil region" evidence="1">
    <location>
        <begin position="223"/>
        <end position="250"/>
    </location>
</feature>
<dbReference type="SMART" id="SM00667">
    <property type="entry name" value="LisH"/>
    <property type="match status" value="1"/>
</dbReference>
<feature type="coiled-coil region" evidence="1">
    <location>
        <begin position="281"/>
        <end position="328"/>
    </location>
</feature>
<dbReference type="Pfam" id="PF16045">
    <property type="entry name" value="LisH_2"/>
    <property type="match status" value="1"/>
</dbReference>
<reference evidence="3" key="1">
    <citation type="thesis" date="2020" institute="ProQuest LLC" country="789 East Eisenhower Parkway, Ann Arbor, MI, USA">
        <title>Comparative Genomics and Chromosome Evolution.</title>
        <authorList>
            <person name="Mudd A.B."/>
        </authorList>
    </citation>
    <scope>NUCLEOTIDE SEQUENCE</scope>
    <source>
        <strain evidence="3">237g6f4</strain>
        <tissue evidence="3">Blood</tissue>
    </source>
</reference>
<dbReference type="GO" id="GO:0060287">
    <property type="term" value="P:epithelial cilium movement involved in determination of left/right asymmetry"/>
    <property type="evidence" value="ECO:0007669"/>
    <property type="project" value="TreeGrafter"/>
</dbReference>
<dbReference type="GO" id="GO:0005813">
    <property type="term" value="C:centrosome"/>
    <property type="evidence" value="ECO:0007669"/>
    <property type="project" value="TreeGrafter"/>
</dbReference>
<dbReference type="PANTHER" id="PTHR39063">
    <property type="entry name" value="ORAL-FACIAL-DIGITAL SYNDROME 1 PROTEIN HOMOLOG"/>
    <property type="match status" value="1"/>
</dbReference>
<dbReference type="GO" id="GO:0005576">
    <property type="term" value="C:extracellular region"/>
    <property type="evidence" value="ECO:0007669"/>
    <property type="project" value="GOC"/>
</dbReference>
<dbReference type="Gene3D" id="1.20.960.40">
    <property type="match status" value="1"/>
</dbReference>
<keyword evidence="4" id="KW-1185">Reference proteome</keyword>
<evidence type="ECO:0000313" key="4">
    <source>
        <dbReference type="Proteomes" id="UP000824782"/>
    </source>
</evidence>